<evidence type="ECO:0000313" key="9">
    <source>
        <dbReference type="Proteomes" id="UP000663855"/>
    </source>
</evidence>
<dbReference type="GO" id="GO:0006979">
    <property type="term" value="P:response to oxidative stress"/>
    <property type="evidence" value="ECO:0007669"/>
    <property type="project" value="TreeGrafter"/>
</dbReference>
<evidence type="ECO:0000313" key="8">
    <source>
        <dbReference type="EMBL" id="CAF1395539.1"/>
    </source>
</evidence>
<feature type="region of interest" description="Disordered" evidence="5">
    <location>
        <begin position="623"/>
        <end position="642"/>
    </location>
</feature>
<dbReference type="SMART" id="SM00584">
    <property type="entry name" value="TLDc"/>
    <property type="match status" value="1"/>
</dbReference>
<dbReference type="PANTHER" id="PTHR23354">
    <property type="entry name" value="NUCLEOLAR PROTEIN 7/ESTROGEN RECEPTOR COACTIVATOR-RELATED"/>
    <property type="match status" value="1"/>
</dbReference>
<evidence type="ECO:0000256" key="2">
    <source>
        <dbReference type="ARBA" id="ARBA00009540"/>
    </source>
</evidence>
<sequence>MNSTPHNVNPMSENRSTHRVSKPSSYTNSMTVSNNHEHHLLAESLNNTKPTPEVHNVSEAVPLHTLHDTKRLRTHSQPKGTIPYTVANHDTIEKVAIHFNLTSSELLQINKLNSRMLFPGQILFIPEASVSYDSNQQSSNVDTTGSPSSVKTEDRNNAFTVHKQPHTFNESSSSHALPLNYPLQKDVGSVIWSIARHATARPGHAERLKSDSNTDDDSLSTDDHSKNIKISNKSSSLNRIHHVDSEKLQRFIKVNVRLMTEDHESISGTLIVTPNAIMFDPDVLDPLVQEHGSEKYGLIVRMDFIAGIGLYEDVAMYEHEATYFDEEKRKTFHSISIRNYQYNRKNSGLNTDDEEIHDLMSWMLDKIDKELKPSTSNDECCIIFDAASTMKRQMSMDCSDSNYNDDPFLAAPMDDSLENLNNLFQPIDDYNHSLGILLDDDNSHANTDLYQLPSQISYAFDWTRFRRAVKIKQGCLVKSHVPSDQFNKRFDEIDELLRRQQETYFGPHRIEIPYYLCLKASMHVDDVPSLRPKQHKKISEKVKDNFYGKKQINQEYWFSVPKNKTESLYEFFRRWTPERALDPLIDDDKASSNIHQSKPNNEPSKKGFVLLPDDNSELAKDYLKSQNSRNQIKNNESRKKPHYLSRQNTLLKDWEYNNRRTNLSMIRTLSTASTNTSCSSDEQQIPPSSSRTRRFTLHSLATRLSDSKKTFLEQIPHHQQHITRFRKRARSFLASALVEHPTDIKTSPSNERSSAPGIISVDEIYRRINSRQPHNTYENDLDFPAPKLLQPSVLINEDQSKQILIELPARVHGLNWFMIFSTEVHGFSLNQLYRRCGEVDHDLPALIIVKDVEQNIFGAFTSHQLMISEGFYGTGESFLFTIHPDFRVFNWSGQNEFFAKGDLHSIGFGSGEGTFGLWLDGELYHGRTCPTKTFDNERLTSTEDFIVASIEVWTFID</sequence>
<dbReference type="Gene3D" id="3.10.350.10">
    <property type="entry name" value="LysM domain"/>
    <property type="match status" value="1"/>
</dbReference>
<comment type="similarity">
    <text evidence="2">Belongs to the OXR1 family.</text>
</comment>
<organism evidence="8 9">
    <name type="scientific">Rotaria magnacalcarata</name>
    <dbReference type="NCBI Taxonomy" id="392030"/>
    <lineage>
        <taxon>Eukaryota</taxon>
        <taxon>Metazoa</taxon>
        <taxon>Spiralia</taxon>
        <taxon>Gnathifera</taxon>
        <taxon>Rotifera</taxon>
        <taxon>Eurotatoria</taxon>
        <taxon>Bdelloidea</taxon>
        <taxon>Philodinida</taxon>
        <taxon>Philodinidae</taxon>
        <taxon>Rotaria</taxon>
    </lineage>
</organism>
<dbReference type="InterPro" id="IPR036779">
    <property type="entry name" value="LysM_dom_sf"/>
</dbReference>
<name>A0A815KU52_9BILA</name>
<dbReference type="SUPFAM" id="SSF54106">
    <property type="entry name" value="LysM domain"/>
    <property type="match status" value="1"/>
</dbReference>
<keyword evidence="3" id="KW-0496">Mitochondrion</keyword>
<comment type="subcellular location">
    <subcellularLocation>
        <location evidence="1">Mitochondrion</location>
    </subcellularLocation>
</comment>
<accession>A0A815KU52</accession>
<dbReference type="EMBL" id="CAJNOV010010150">
    <property type="protein sequence ID" value="CAF1395539.1"/>
    <property type="molecule type" value="Genomic_DNA"/>
</dbReference>
<dbReference type="GO" id="GO:0005739">
    <property type="term" value="C:mitochondrion"/>
    <property type="evidence" value="ECO:0007669"/>
    <property type="project" value="UniProtKB-SubCell"/>
</dbReference>
<reference evidence="8" key="1">
    <citation type="submission" date="2021-02" db="EMBL/GenBank/DDBJ databases">
        <authorList>
            <person name="Nowell W R."/>
        </authorList>
    </citation>
    <scope>NUCLEOTIDE SEQUENCE</scope>
</reference>
<proteinExistence type="inferred from homology"/>
<dbReference type="CDD" id="cd00118">
    <property type="entry name" value="LysM"/>
    <property type="match status" value="1"/>
</dbReference>
<comment type="caution">
    <text evidence="8">The sequence shown here is derived from an EMBL/GenBank/DDBJ whole genome shotgun (WGS) entry which is preliminary data.</text>
</comment>
<evidence type="ECO:0000256" key="4">
    <source>
        <dbReference type="ARBA" id="ARBA00040604"/>
    </source>
</evidence>
<feature type="region of interest" description="Disordered" evidence="5">
    <location>
        <begin position="202"/>
        <end position="229"/>
    </location>
</feature>
<dbReference type="Pfam" id="PF07534">
    <property type="entry name" value="TLD"/>
    <property type="match status" value="1"/>
</dbReference>
<evidence type="ECO:0000259" key="7">
    <source>
        <dbReference type="PROSITE" id="PS51886"/>
    </source>
</evidence>
<feature type="region of interest" description="Disordered" evidence="5">
    <location>
        <begin position="1"/>
        <end position="28"/>
    </location>
</feature>
<feature type="compositionally biased region" description="Polar residues" evidence="5">
    <location>
        <begin position="624"/>
        <end position="634"/>
    </location>
</feature>
<feature type="compositionally biased region" description="Polar residues" evidence="5">
    <location>
        <begin position="133"/>
        <end position="150"/>
    </location>
</feature>
<dbReference type="SMART" id="SM00257">
    <property type="entry name" value="LysM"/>
    <property type="match status" value="1"/>
</dbReference>
<evidence type="ECO:0000256" key="1">
    <source>
        <dbReference type="ARBA" id="ARBA00004173"/>
    </source>
</evidence>
<feature type="compositionally biased region" description="Basic and acidic residues" evidence="5">
    <location>
        <begin position="203"/>
        <end position="212"/>
    </location>
</feature>
<gene>
    <name evidence="8" type="ORF">CJN711_LOCUS21694</name>
</gene>
<feature type="compositionally biased region" description="Polar residues" evidence="5">
    <location>
        <begin position="591"/>
        <end position="602"/>
    </location>
</feature>
<dbReference type="PROSITE" id="PS51782">
    <property type="entry name" value="LYSM"/>
    <property type="match status" value="1"/>
</dbReference>
<dbReference type="Proteomes" id="UP000663855">
    <property type="component" value="Unassembled WGS sequence"/>
</dbReference>
<feature type="region of interest" description="Disordered" evidence="5">
    <location>
        <begin position="133"/>
        <end position="154"/>
    </location>
</feature>
<feature type="region of interest" description="Disordered" evidence="5">
    <location>
        <begin position="585"/>
        <end position="611"/>
    </location>
</feature>
<evidence type="ECO:0000256" key="3">
    <source>
        <dbReference type="ARBA" id="ARBA00023128"/>
    </source>
</evidence>
<feature type="compositionally biased region" description="Polar residues" evidence="5">
    <location>
        <begin position="1"/>
        <end position="14"/>
    </location>
</feature>
<dbReference type="AlphaFoldDB" id="A0A815KU52"/>
<dbReference type="PROSITE" id="PS51886">
    <property type="entry name" value="TLDC"/>
    <property type="match status" value="1"/>
</dbReference>
<evidence type="ECO:0000259" key="6">
    <source>
        <dbReference type="PROSITE" id="PS51782"/>
    </source>
</evidence>
<dbReference type="Pfam" id="PF01476">
    <property type="entry name" value="LysM"/>
    <property type="match status" value="1"/>
</dbReference>
<dbReference type="InterPro" id="IPR006571">
    <property type="entry name" value="TLDc_dom"/>
</dbReference>
<evidence type="ECO:0000256" key="5">
    <source>
        <dbReference type="SAM" id="MobiDB-lite"/>
    </source>
</evidence>
<feature type="domain" description="LysM" evidence="6">
    <location>
        <begin position="82"/>
        <end position="125"/>
    </location>
</feature>
<dbReference type="InterPro" id="IPR018392">
    <property type="entry name" value="LysM"/>
</dbReference>
<dbReference type="GO" id="GO:0005634">
    <property type="term" value="C:nucleus"/>
    <property type="evidence" value="ECO:0007669"/>
    <property type="project" value="TreeGrafter"/>
</dbReference>
<dbReference type="PANTHER" id="PTHR23354:SF62">
    <property type="entry name" value="MUSTARD, ISOFORM V"/>
    <property type="match status" value="1"/>
</dbReference>
<feature type="domain" description="TLDc" evidence="7">
    <location>
        <begin position="793"/>
        <end position="956"/>
    </location>
</feature>
<protein>
    <recommendedName>
        <fullName evidence="4">Oxidation resistance protein 1</fullName>
    </recommendedName>
</protein>